<dbReference type="EMBL" id="CP113520">
    <property type="protein sequence ID" value="WAJ27696.1"/>
    <property type="molecule type" value="Genomic_DNA"/>
</dbReference>
<evidence type="ECO:0000313" key="2">
    <source>
        <dbReference type="Proteomes" id="UP001163223"/>
    </source>
</evidence>
<proteinExistence type="predicted"/>
<organism evidence="1 2">
    <name type="scientific">Antarcticirhabdus aurantiaca</name>
    <dbReference type="NCBI Taxonomy" id="2606717"/>
    <lineage>
        <taxon>Bacteria</taxon>
        <taxon>Pseudomonadati</taxon>
        <taxon>Pseudomonadota</taxon>
        <taxon>Alphaproteobacteria</taxon>
        <taxon>Hyphomicrobiales</taxon>
        <taxon>Aurantimonadaceae</taxon>
        <taxon>Antarcticirhabdus</taxon>
    </lineage>
</organism>
<reference evidence="1" key="1">
    <citation type="submission" date="2022-11" db="EMBL/GenBank/DDBJ databases">
        <title>beta-Carotene-producing bacterium, Jeongeuplla avenae sp. nov., alleviates the salt stress of Arabidopsis seedlings.</title>
        <authorList>
            <person name="Jiang L."/>
            <person name="Lee J."/>
        </authorList>
    </citation>
    <scope>NUCLEOTIDE SEQUENCE</scope>
    <source>
        <strain evidence="1">DY_R2A_6</strain>
    </source>
</reference>
<protein>
    <submittedName>
        <fullName evidence="1">3-deoxy-D-manno-octulosonic acid transferase</fullName>
    </submittedName>
</protein>
<keyword evidence="2" id="KW-1185">Reference proteome</keyword>
<sequence>MSDFLARAALATYRIAGSLGRPLVPPYVVWRASRGKEEGARRRERYGLAGLERREGPLVWVHAASVGESAAVSPMVRAVADLGLPILMTTGTRTSAALVAERLGDCVTHQYVPLDLAPYIRRFLDHWRPDIAITAESEIWPTTMHELARRRVPLILVNARLSDRSFARWSQVPRIAEAVMEKVTHVVAQSELDAERYRALGAPAVSVAGNLKAEMPAPTIAEAEFVRVARAFGDRPVWAAVSTHPGEEAIASAAHRRLKASHPRLITLVVPRHVTRGDEIAASFEAAGLKVARRSRGELPGPDTDVMLGDTMHEMGLYLRLTEIVFVGKSLTGTGGQNPLEAAMLGNAILSGRAVQNFRDIYGKLVETGGARIVSDEADLAEQLDFLLSDSLAQSTMAAAARAAVREMRGGLRRTMAALHPFLHPLELALSLDRRAAPPPPPAAAAVGGRR</sequence>
<keyword evidence="1" id="KW-0808">Transferase</keyword>
<accession>A0ACD4NLJ1</accession>
<dbReference type="Proteomes" id="UP001163223">
    <property type="component" value="Chromosome"/>
</dbReference>
<gene>
    <name evidence="1" type="ORF">OXU80_23100</name>
</gene>
<name>A0ACD4NLJ1_9HYPH</name>
<evidence type="ECO:0000313" key="1">
    <source>
        <dbReference type="EMBL" id="WAJ27696.1"/>
    </source>
</evidence>